<dbReference type="Proteomes" id="UP000015106">
    <property type="component" value="Chromosome 6"/>
</dbReference>
<reference evidence="1" key="3">
    <citation type="submission" date="2022-06" db="UniProtKB">
        <authorList>
            <consortium name="EnsemblPlants"/>
        </authorList>
    </citation>
    <scope>IDENTIFICATION</scope>
</reference>
<keyword evidence="2" id="KW-1185">Reference proteome</keyword>
<dbReference type="Gramene" id="TuG1812G0600003797.01.T01">
    <property type="protein sequence ID" value="TuG1812G0600003797.01.T01.cds273926"/>
    <property type="gene ID" value="TuG1812G0600003797.01"/>
</dbReference>
<reference evidence="1" key="2">
    <citation type="submission" date="2018-03" db="EMBL/GenBank/DDBJ databases">
        <title>The Triticum urartu genome reveals the dynamic nature of wheat genome evolution.</title>
        <authorList>
            <person name="Ling H."/>
            <person name="Ma B."/>
            <person name="Shi X."/>
            <person name="Liu H."/>
            <person name="Dong L."/>
            <person name="Sun H."/>
            <person name="Cao Y."/>
            <person name="Gao Q."/>
            <person name="Zheng S."/>
            <person name="Li Y."/>
            <person name="Yu Y."/>
            <person name="Du H."/>
            <person name="Qi M."/>
            <person name="Li Y."/>
            <person name="Yu H."/>
            <person name="Cui Y."/>
            <person name="Wang N."/>
            <person name="Chen C."/>
            <person name="Wu H."/>
            <person name="Zhao Y."/>
            <person name="Zhang J."/>
            <person name="Li Y."/>
            <person name="Zhou W."/>
            <person name="Zhang B."/>
            <person name="Hu W."/>
            <person name="Eijk M."/>
            <person name="Tang J."/>
            <person name="Witsenboer H."/>
            <person name="Zhao S."/>
            <person name="Li Z."/>
            <person name="Zhang A."/>
            <person name="Wang D."/>
            <person name="Liang C."/>
        </authorList>
    </citation>
    <scope>NUCLEOTIDE SEQUENCE [LARGE SCALE GENOMIC DNA]</scope>
    <source>
        <strain evidence="1">cv. G1812</strain>
    </source>
</reference>
<evidence type="ECO:0000313" key="1">
    <source>
        <dbReference type="EnsemblPlants" id="TuG1812G0600003797.01.T01.cds273926"/>
    </source>
</evidence>
<proteinExistence type="predicted"/>
<evidence type="ECO:0000313" key="2">
    <source>
        <dbReference type="Proteomes" id="UP000015106"/>
    </source>
</evidence>
<dbReference type="EnsemblPlants" id="TuG1812G0600003797.01.T01">
    <property type="protein sequence ID" value="TuG1812G0600003797.01.T01.cds273926"/>
    <property type="gene ID" value="TuG1812G0600003797.01"/>
</dbReference>
<protein>
    <submittedName>
        <fullName evidence="1">Uncharacterized protein</fullName>
    </submittedName>
</protein>
<name>A0A8R7UXK6_TRIUA</name>
<accession>A0A8R7UXK6</accession>
<organism evidence="1 2">
    <name type="scientific">Triticum urartu</name>
    <name type="common">Red wild einkorn</name>
    <name type="synonym">Crithodium urartu</name>
    <dbReference type="NCBI Taxonomy" id="4572"/>
    <lineage>
        <taxon>Eukaryota</taxon>
        <taxon>Viridiplantae</taxon>
        <taxon>Streptophyta</taxon>
        <taxon>Embryophyta</taxon>
        <taxon>Tracheophyta</taxon>
        <taxon>Spermatophyta</taxon>
        <taxon>Magnoliopsida</taxon>
        <taxon>Liliopsida</taxon>
        <taxon>Poales</taxon>
        <taxon>Poaceae</taxon>
        <taxon>BOP clade</taxon>
        <taxon>Pooideae</taxon>
        <taxon>Triticodae</taxon>
        <taxon>Triticeae</taxon>
        <taxon>Triticinae</taxon>
        <taxon>Triticum</taxon>
    </lineage>
</organism>
<dbReference type="AlphaFoldDB" id="A0A8R7UXK6"/>
<sequence length="41" mass="4305">MNSPPDSRHSLCASAFQVGAMCTSNSAHTPDRISQQPSSLS</sequence>
<reference evidence="2" key="1">
    <citation type="journal article" date="2013" name="Nature">
        <title>Draft genome of the wheat A-genome progenitor Triticum urartu.</title>
        <authorList>
            <person name="Ling H.Q."/>
            <person name="Zhao S."/>
            <person name="Liu D."/>
            <person name="Wang J."/>
            <person name="Sun H."/>
            <person name="Zhang C."/>
            <person name="Fan H."/>
            <person name="Li D."/>
            <person name="Dong L."/>
            <person name="Tao Y."/>
            <person name="Gao C."/>
            <person name="Wu H."/>
            <person name="Li Y."/>
            <person name="Cui Y."/>
            <person name="Guo X."/>
            <person name="Zheng S."/>
            <person name="Wang B."/>
            <person name="Yu K."/>
            <person name="Liang Q."/>
            <person name="Yang W."/>
            <person name="Lou X."/>
            <person name="Chen J."/>
            <person name="Feng M."/>
            <person name="Jian J."/>
            <person name="Zhang X."/>
            <person name="Luo G."/>
            <person name="Jiang Y."/>
            <person name="Liu J."/>
            <person name="Wang Z."/>
            <person name="Sha Y."/>
            <person name="Zhang B."/>
            <person name="Wu H."/>
            <person name="Tang D."/>
            <person name="Shen Q."/>
            <person name="Xue P."/>
            <person name="Zou S."/>
            <person name="Wang X."/>
            <person name="Liu X."/>
            <person name="Wang F."/>
            <person name="Yang Y."/>
            <person name="An X."/>
            <person name="Dong Z."/>
            <person name="Zhang K."/>
            <person name="Zhang X."/>
            <person name="Luo M.C."/>
            <person name="Dvorak J."/>
            <person name="Tong Y."/>
            <person name="Wang J."/>
            <person name="Yang H."/>
            <person name="Li Z."/>
            <person name="Wang D."/>
            <person name="Zhang A."/>
            <person name="Wang J."/>
        </authorList>
    </citation>
    <scope>NUCLEOTIDE SEQUENCE</scope>
    <source>
        <strain evidence="2">cv. G1812</strain>
    </source>
</reference>